<evidence type="ECO:0000313" key="3">
    <source>
        <dbReference type="Proteomes" id="UP000256269"/>
    </source>
</evidence>
<dbReference type="InterPro" id="IPR017517">
    <property type="entry name" value="Maleyloyr_isom"/>
</dbReference>
<gene>
    <name evidence="2" type="ORF">BCF44_11679</name>
</gene>
<dbReference type="NCBIfam" id="TIGR03083">
    <property type="entry name" value="maleylpyruvate isomerase family mycothiol-dependent enzyme"/>
    <property type="match status" value="1"/>
</dbReference>
<reference evidence="2 3" key="1">
    <citation type="submission" date="2018-08" db="EMBL/GenBank/DDBJ databases">
        <title>Genomic Encyclopedia of Archaeal and Bacterial Type Strains, Phase II (KMG-II): from individual species to whole genera.</title>
        <authorList>
            <person name="Goeker M."/>
        </authorList>
    </citation>
    <scope>NUCLEOTIDE SEQUENCE [LARGE SCALE GENOMIC DNA]</scope>
    <source>
        <strain evidence="2 3">DSM 45791</strain>
    </source>
</reference>
<dbReference type="EMBL" id="QUNO01000016">
    <property type="protein sequence ID" value="REH36210.1"/>
    <property type="molecule type" value="Genomic_DNA"/>
</dbReference>
<dbReference type="GO" id="GO:0046872">
    <property type="term" value="F:metal ion binding"/>
    <property type="evidence" value="ECO:0007669"/>
    <property type="project" value="InterPro"/>
</dbReference>
<proteinExistence type="predicted"/>
<dbReference type="InterPro" id="IPR034660">
    <property type="entry name" value="DinB/YfiT-like"/>
</dbReference>
<dbReference type="OrthoDB" id="5185819at2"/>
<accession>A0A3E0H2F5</accession>
<dbReference type="NCBIfam" id="TIGR03086">
    <property type="entry name" value="TIGR03086 family metal-binding protein"/>
    <property type="match status" value="1"/>
</dbReference>
<dbReference type="SUPFAM" id="SSF109854">
    <property type="entry name" value="DinB/YfiT-like putative metalloenzymes"/>
    <property type="match status" value="1"/>
</dbReference>
<dbReference type="Proteomes" id="UP000256269">
    <property type="component" value="Unassembled WGS sequence"/>
</dbReference>
<comment type="caution">
    <text evidence="2">The sequence shown here is derived from an EMBL/GenBank/DDBJ whole genome shotgun (WGS) entry which is preliminary data.</text>
</comment>
<evidence type="ECO:0000313" key="2">
    <source>
        <dbReference type="EMBL" id="REH36210.1"/>
    </source>
</evidence>
<protein>
    <submittedName>
        <fullName evidence="2">Uncharacterized protein (TIGR03086 family)</fullName>
    </submittedName>
</protein>
<dbReference type="Pfam" id="PF11716">
    <property type="entry name" value="MDMPI_N"/>
    <property type="match status" value="1"/>
</dbReference>
<dbReference type="AlphaFoldDB" id="A0A3E0H2F5"/>
<dbReference type="InterPro" id="IPR017520">
    <property type="entry name" value="CHP03086"/>
</dbReference>
<organism evidence="2 3">
    <name type="scientific">Kutzneria buriramensis</name>
    <dbReference type="NCBI Taxonomy" id="1045776"/>
    <lineage>
        <taxon>Bacteria</taxon>
        <taxon>Bacillati</taxon>
        <taxon>Actinomycetota</taxon>
        <taxon>Actinomycetes</taxon>
        <taxon>Pseudonocardiales</taxon>
        <taxon>Pseudonocardiaceae</taxon>
        <taxon>Kutzneria</taxon>
    </lineage>
</organism>
<dbReference type="InterPro" id="IPR024344">
    <property type="entry name" value="MDMPI_metal-binding"/>
</dbReference>
<dbReference type="RefSeq" id="WP_116179516.1">
    <property type="nucleotide sequence ID" value="NZ_CP144375.1"/>
</dbReference>
<dbReference type="Gene3D" id="1.20.120.450">
    <property type="entry name" value="dinb family like domain"/>
    <property type="match status" value="1"/>
</dbReference>
<name>A0A3E0H2F5_9PSEU</name>
<keyword evidence="3" id="KW-1185">Reference proteome</keyword>
<evidence type="ECO:0000259" key="1">
    <source>
        <dbReference type="Pfam" id="PF11716"/>
    </source>
</evidence>
<feature type="domain" description="Mycothiol-dependent maleylpyruvate isomerase metal-binding" evidence="1">
    <location>
        <begin position="8"/>
        <end position="126"/>
    </location>
</feature>
<sequence>MITRYLTASAGFEKVLRAVSADGWTAGTPCTEWNVRQLVNHVVRGNHLNHIMLTRPAQAMDYRRSAAEDVLGDDPLQAFAESTQICAEAFRQHPDAKLVYPMGPIPASRALALRTTDVIIHTWDLARAIGADETLNPELVAWADDAFAETYAGLLDRPGVFATPVGAAPVERQAAFLHRAGRNP</sequence>